<dbReference type="Proteomes" id="UP001215280">
    <property type="component" value="Unassembled WGS sequence"/>
</dbReference>
<keyword evidence="3" id="KW-1185">Reference proteome</keyword>
<evidence type="ECO:0000256" key="1">
    <source>
        <dbReference type="SAM" id="Phobius"/>
    </source>
</evidence>
<dbReference type="AlphaFoldDB" id="A0AAD7MN73"/>
<evidence type="ECO:0000313" key="2">
    <source>
        <dbReference type="EMBL" id="KAJ7723749.1"/>
    </source>
</evidence>
<proteinExistence type="predicted"/>
<keyword evidence="1" id="KW-0812">Transmembrane</keyword>
<keyword evidence="1" id="KW-0472">Membrane</keyword>
<gene>
    <name evidence="2" type="ORF">DFH07DRAFT_855639</name>
</gene>
<accession>A0AAD7MN73</accession>
<protein>
    <submittedName>
        <fullName evidence="2">Uncharacterized protein</fullName>
    </submittedName>
</protein>
<feature type="transmembrane region" description="Helical" evidence="1">
    <location>
        <begin position="12"/>
        <end position="30"/>
    </location>
</feature>
<organism evidence="2 3">
    <name type="scientific">Mycena maculata</name>
    <dbReference type="NCBI Taxonomy" id="230809"/>
    <lineage>
        <taxon>Eukaryota</taxon>
        <taxon>Fungi</taxon>
        <taxon>Dikarya</taxon>
        <taxon>Basidiomycota</taxon>
        <taxon>Agaricomycotina</taxon>
        <taxon>Agaricomycetes</taxon>
        <taxon>Agaricomycetidae</taxon>
        <taxon>Agaricales</taxon>
        <taxon>Marasmiineae</taxon>
        <taxon>Mycenaceae</taxon>
        <taxon>Mycena</taxon>
    </lineage>
</organism>
<dbReference type="EMBL" id="JARJLG010000244">
    <property type="protein sequence ID" value="KAJ7723749.1"/>
    <property type="molecule type" value="Genomic_DNA"/>
</dbReference>
<evidence type="ECO:0000313" key="3">
    <source>
        <dbReference type="Proteomes" id="UP001215280"/>
    </source>
</evidence>
<reference evidence="2" key="1">
    <citation type="submission" date="2023-03" db="EMBL/GenBank/DDBJ databases">
        <title>Massive genome expansion in bonnet fungi (Mycena s.s.) driven by repeated elements and novel gene families across ecological guilds.</title>
        <authorList>
            <consortium name="Lawrence Berkeley National Laboratory"/>
            <person name="Harder C.B."/>
            <person name="Miyauchi S."/>
            <person name="Viragh M."/>
            <person name="Kuo A."/>
            <person name="Thoen E."/>
            <person name="Andreopoulos B."/>
            <person name="Lu D."/>
            <person name="Skrede I."/>
            <person name="Drula E."/>
            <person name="Henrissat B."/>
            <person name="Morin E."/>
            <person name="Kohler A."/>
            <person name="Barry K."/>
            <person name="LaButti K."/>
            <person name="Morin E."/>
            <person name="Salamov A."/>
            <person name="Lipzen A."/>
            <person name="Mereny Z."/>
            <person name="Hegedus B."/>
            <person name="Baldrian P."/>
            <person name="Stursova M."/>
            <person name="Weitz H."/>
            <person name="Taylor A."/>
            <person name="Grigoriev I.V."/>
            <person name="Nagy L.G."/>
            <person name="Martin F."/>
            <person name="Kauserud H."/>
        </authorList>
    </citation>
    <scope>NUCLEOTIDE SEQUENCE</scope>
    <source>
        <strain evidence="2">CBHHK188m</strain>
    </source>
</reference>
<feature type="transmembrane region" description="Helical" evidence="1">
    <location>
        <begin position="66"/>
        <end position="91"/>
    </location>
</feature>
<sequence length="93" mass="10726">MILFIYDLLNQIYFFAPLSLLLHPFDIWLIKSQRGRPPFLRRLKMRSQLLLQRARRKKMPNQPVDVVALNGSMMTVAMHTVAGGGIFWSIIGA</sequence>
<name>A0AAD7MN73_9AGAR</name>
<keyword evidence="1" id="KW-1133">Transmembrane helix</keyword>
<comment type="caution">
    <text evidence="2">The sequence shown here is derived from an EMBL/GenBank/DDBJ whole genome shotgun (WGS) entry which is preliminary data.</text>
</comment>